<dbReference type="Proteomes" id="UP001476798">
    <property type="component" value="Unassembled WGS sequence"/>
</dbReference>
<dbReference type="EMBL" id="JAHRIO010042885">
    <property type="protein sequence ID" value="MEQ2172798.1"/>
    <property type="molecule type" value="Genomic_DNA"/>
</dbReference>
<reference evidence="1 2" key="1">
    <citation type="submission" date="2021-06" db="EMBL/GenBank/DDBJ databases">
        <authorList>
            <person name="Palmer J.M."/>
        </authorList>
    </citation>
    <scope>NUCLEOTIDE SEQUENCE [LARGE SCALE GENOMIC DNA]</scope>
    <source>
        <strain evidence="1 2">GA_2019</strain>
        <tissue evidence="1">Muscle</tissue>
    </source>
</reference>
<organism evidence="1 2">
    <name type="scientific">Goodea atripinnis</name>
    <dbReference type="NCBI Taxonomy" id="208336"/>
    <lineage>
        <taxon>Eukaryota</taxon>
        <taxon>Metazoa</taxon>
        <taxon>Chordata</taxon>
        <taxon>Craniata</taxon>
        <taxon>Vertebrata</taxon>
        <taxon>Euteleostomi</taxon>
        <taxon>Actinopterygii</taxon>
        <taxon>Neopterygii</taxon>
        <taxon>Teleostei</taxon>
        <taxon>Neoteleostei</taxon>
        <taxon>Acanthomorphata</taxon>
        <taxon>Ovalentaria</taxon>
        <taxon>Atherinomorphae</taxon>
        <taxon>Cyprinodontiformes</taxon>
        <taxon>Goodeidae</taxon>
        <taxon>Goodea</taxon>
    </lineage>
</organism>
<keyword evidence="2" id="KW-1185">Reference proteome</keyword>
<proteinExistence type="predicted"/>
<evidence type="ECO:0000313" key="2">
    <source>
        <dbReference type="Proteomes" id="UP001476798"/>
    </source>
</evidence>
<name>A0ABV0NQG7_9TELE</name>
<accession>A0ABV0NQG7</accession>
<protein>
    <submittedName>
        <fullName evidence="1">Uncharacterized protein</fullName>
    </submittedName>
</protein>
<evidence type="ECO:0000313" key="1">
    <source>
        <dbReference type="EMBL" id="MEQ2172798.1"/>
    </source>
</evidence>
<comment type="caution">
    <text evidence="1">The sequence shown here is derived from an EMBL/GenBank/DDBJ whole genome shotgun (WGS) entry which is preliminary data.</text>
</comment>
<feature type="non-terminal residue" evidence="1">
    <location>
        <position position="1"/>
    </location>
</feature>
<gene>
    <name evidence="1" type="ORF">GOODEAATRI_025098</name>
</gene>
<sequence length="67" mass="7296">ALQNAIKTSSICRVYAILFLLRVSSERLSPIFKTIQAATVALDSVIHTFSSLDVPAREQFSLSLLSG</sequence>